<evidence type="ECO:0000259" key="3">
    <source>
        <dbReference type="Pfam" id="PF18152"/>
    </source>
</evidence>
<evidence type="ECO:0000256" key="1">
    <source>
        <dbReference type="ARBA" id="ARBA00022679"/>
    </source>
</evidence>
<sequence length="377" mass="42428">MIIILKPDVTPESTEYQILMKYLSQFEGVRTQVAEYQGITRKVVEIHLIGDTRKIPLEVIQSLPGVEKAIRISAKYRQIGRHGDLEPIGFDYRGLHFDQNSFHVFVGLCAVDTKENTEAIFKALQENGVRTARMGAYKPRTSPYDFQGHGKECLPWLFEMAGKYGIEVIAMEVLAPHHIEEIWEALEQTGHPTGVMLQIGTRNAQNFELLKAVGNQQEFPVLYKRGMGLTIEESLNACEYIASEGNHNIIFCLRGVRTHLGDPHRNLVDFGHVPVIKRLTKLPVCVDPSHPIGSRVQAPDGIKDIYHVAAQGVIAGANMVLVEFHPQPETALCDGPQALYLEELPCFLEYLDRARKAYLEMKDLVARHTMQQLAPKP</sequence>
<proteinExistence type="predicted"/>
<dbReference type="PANTHER" id="PTHR43018">
    <property type="entry name" value="PHOSPHO-2-DEHYDRO-3-DEOXYHEPTONATE ALDOLASE"/>
    <property type="match status" value="1"/>
</dbReference>
<dbReference type="Pfam" id="PF00793">
    <property type="entry name" value="DAHP_synth_1"/>
    <property type="match status" value="1"/>
</dbReference>
<dbReference type="SUPFAM" id="SSF51569">
    <property type="entry name" value="Aldolase"/>
    <property type="match status" value="1"/>
</dbReference>
<evidence type="ECO:0000259" key="2">
    <source>
        <dbReference type="Pfam" id="PF00793"/>
    </source>
</evidence>
<comment type="caution">
    <text evidence="4">The sequence shown here is derived from an EMBL/GenBank/DDBJ whole genome shotgun (WGS) entry which is preliminary data.</text>
</comment>
<protein>
    <submittedName>
        <fullName evidence="4">3-deoxy-7-phosphoheptulonate synthase</fullName>
    </submittedName>
</protein>
<accession>A0A7V5NYN1</accession>
<dbReference type="Pfam" id="PF18152">
    <property type="entry name" value="DAHP_snth_FXD"/>
    <property type="match status" value="1"/>
</dbReference>
<reference evidence="4" key="1">
    <citation type="journal article" date="2020" name="mSystems">
        <title>Genome- and Community-Level Interaction Insights into Carbon Utilization and Element Cycling Functions of Hydrothermarchaeota in Hydrothermal Sediment.</title>
        <authorList>
            <person name="Zhou Z."/>
            <person name="Liu Y."/>
            <person name="Xu W."/>
            <person name="Pan J."/>
            <person name="Luo Z.H."/>
            <person name="Li M."/>
        </authorList>
    </citation>
    <scope>NUCLEOTIDE SEQUENCE [LARGE SCALE GENOMIC DNA]</scope>
    <source>
        <strain evidence="4">HyVt-533</strain>
    </source>
</reference>
<dbReference type="Gene3D" id="3.30.70.1140">
    <property type="entry name" value="Phospho-2-dehydro-3-deoxyheptonate aldolase, domain 1"/>
    <property type="match status" value="1"/>
</dbReference>
<dbReference type="Gene3D" id="3.20.20.70">
    <property type="entry name" value="Aldolase class I"/>
    <property type="match status" value="1"/>
</dbReference>
<evidence type="ECO:0000313" key="4">
    <source>
        <dbReference type="EMBL" id="HHI96486.1"/>
    </source>
</evidence>
<keyword evidence="1" id="KW-0808">Transferase</keyword>
<dbReference type="InterPro" id="IPR041071">
    <property type="entry name" value="DAHP_snth_FXD"/>
</dbReference>
<dbReference type="InterPro" id="IPR006218">
    <property type="entry name" value="DAHP1/KDSA"/>
</dbReference>
<dbReference type="EMBL" id="DROK01000038">
    <property type="protein sequence ID" value="HHI96486.1"/>
    <property type="molecule type" value="Genomic_DNA"/>
</dbReference>
<dbReference type="Proteomes" id="UP000886101">
    <property type="component" value="Unassembled WGS sequence"/>
</dbReference>
<feature type="domain" description="DAHP synthase ferredoxin-like" evidence="3">
    <location>
        <begin position="1"/>
        <end position="73"/>
    </location>
</feature>
<gene>
    <name evidence="4" type="ORF">ENJ96_01385</name>
</gene>
<organism evidence="4">
    <name type="scientific">Thermodesulfatator atlanticus</name>
    <dbReference type="NCBI Taxonomy" id="501497"/>
    <lineage>
        <taxon>Bacteria</taxon>
        <taxon>Pseudomonadati</taxon>
        <taxon>Thermodesulfobacteriota</taxon>
        <taxon>Thermodesulfobacteria</taxon>
        <taxon>Thermodesulfobacteriales</taxon>
        <taxon>Thermodesulfatatoraceae</taxon>
        <taxon>Thermodesulfatator</taxon>
    </lineage>
</organism>
<dbReference type="PANTHER" id="PTHR43018:SF2">
    <property type="entry name" value="PHOSPHO-2-DEHYDRO-3-DEOXYHEPTONATE ALDOLASE"/>
    <property type="match status" value="1"/>
</dbReference>
<dbReference type="GO" id="GO:0016740">
    <property type="term" value="F:transferase activity"/>
    <property type="evidence" value="ECO:0007669"/>
    <property type="project" value="UniProtKB-KW"/>
</dbReference>
<name>A0A7V5NYN1_9BACT</name>
<feature type="domain" description="DAHP synthetase I/KDSA" evidence="2">
    <location>
        <begin position="99"/>
        <end position="353"/>
    </location>
</feature>
<dbReference type="InterPro" id="IPR013785">
    <property type="entry name" value="Aldolase_TIM"/>
</dbReference>
<dbReference type="AlphaFoldDB" id="A0A7V5NYN1"/>
<dbReference type="InterPro" id="IPR052899">
    <property type="entry name" value="Class-I_DAHP_synthase"/>
</dbReference>